<comment type="similarity">
    <text evidence="2">Belongs to the Integrator subunit 12 family.</text>
</comment>
<feature type="region of interest" description="Disordered" evidence="9">
    <location>
        <begin position="58"/>
        <end position="88"/>
    </location>
</feature>
<dbReference type="AlphaFoldDB" id="A0AAU9WL65"/>
<accession>A0AAU9WL65</accession>
<gene>
    <name evidence="11" type="ORF">PMEA_00007650</name>
</gene>
<evidence type="ECO:0000256" key="3">
    <source>
        <dbReference type="ARBA" id="ARBA00016814"/>
    </source>
</evidence>
<proteinExistence type="inferred from homology"/>
<feature type="compositionally biased region" description="Polar residues" evidence="9">
    <location>
        <begin position="254"/>
        <end position="276"/>
    </location>
</feature>
<dbReference type="SMART" id="SM00249">
    <property type="entry name" value="PHD"/>
    <property type="match status" value="1"/>
</dbReference>
<feature type="domain" description="PHD-type" evidence="10">
    <location>
        <begin position="191"/>
        <end position="248"/>
    </location>
</feature>
<dbReference type="GO" id="GO:0032039">
    <property type="term" value="C:integrator complex"/>
    <property type="evidence" value="ECO:0007669"/>
    <property type="project" value="UniProtKB-ARBA"/>
</dbReference>
<dbReference type="InterPro" id="IPR013083">
    <property type="entry name" value="Znf_RING/FYVE/PHD"/>
</dbReference>
<evidence type="ECO:0000256" key="4">
    <source>
        <dbReference type="ARBA" id="ARBA00022723"/>
    </source>
</evidence>
<comment type="subcellular location">
    <subcellularLocation>
        <location evidence="1">Nucleus</location>
    </subcellularLocation>
</comment>
<feature type="compositionally biased region" description="Low complexity" evidence="9">
    <location>
        <begin position="312"/>
        <end position="328"/>
    </location>
</feature>
<comment type="caution">
    <text evidence="11">The sequence shown here is derived from an EMBL/GenBank/DDBJ whole genome shotgun (WGS) entry which is preliminary data.</text>
</comment>
<dbReference type="InterPro" id="IPR019787">
    <property type="entry name" value="Znf_PHD-finger"/>
</dbReference>
<dbReference type="InterPro" id="IPR001965">
    <property type="entry name" value="Znf_PHD"/>
</dbReference>
<evidence type="ECO:0000256" key="7">
    <source>
        <dbReference type="ARBA" id="ARBA00023242"/>
    </source>
</evidence>
<dbReference type="PROSITE" id="PS50016">
    <property type="entry name" value="ZF_PHD_2"/>
    <property type="match status" value="1"/>
</dbReference>
<sequence length="367" mass="40497">MLGSMGRLGTTMEQRAKMAVASNSVEIDPVFIKALKLLHSKHPDSLDQLRALRDEVVRQHNQQAPTSSKEKPKEGKLGLHTERRPSAIVSTAEVKAKLTEKKFEAEPKQNIPTVKPEPVKSFPIEEASVETLEVGSSMIETVELSSSSFMDQSSSKKAKLQFDVEDVLDEGDLEPPTALQPVVDDLMIDWGSVCSICCRDESKIPGNQLVECHECHSLYHQRCHEPRVVDSEVNDPRHVWYCVQCVRRMREMASSASPKSRPTESATFSKPLSSSHRPVPLAPFKRPSINETKPISSPTMHQSFAIPALSTASSSSAGAGKPSVGSGATSSQNVAAMQHSALKRLQMVKKKAQQRVLNHQQIRIPRR</sequence>
<keyword evidence="12" id="KW-1185">Reference proteome</keyword>
<keyword evidence="6" id="KW-0862">Zinc</keyword>
<feature type="compositionally biased region" description="Polar residues" evidence="9">
    <location>
        <begin position="289"/>
        <end position="298"/>
    </location>
</feature>
<dbReference type="PANTHER" id="PTHR13415:SF2">
    <property type="entry name" value="INTEGRATOR COMPLEX SUBUNIT 12"/>
    <property type="match status" value="1"/>
</dbReference>
<dbReference type="GO" id="GO:0034472">
    <property type="term" value="P:snRNA 3'-end processing"/>
    <property type="evidence" value="ECO:0007669"/>
    <property type="project" value="TreeGrafter"/>
</dbReference>
<evidence type="ECO:0000256" key="5">
    <source>
        <dbReference type="ARBA" id="ARBA00022771"/>
    </source>
</evidence>
<feature type="compositionally biased region" description="Basic and acidic residues" evidence="9">
    <location>
        <begin position="68"/>
        <end position="85"/>
    </location>
</feature>
<dbReference type="Pfam" id="PF00628">
    <property type="entry name" value="PHD"/>
    <property type="match status" value="1"/>
</dbReference>
<name>A0AAU9WL65_9CNID</name>
<dbReference type="InterPro" id="IPR011011">
    <property type="entry name" value="Znf_FYVE_PHD"/>
</dbReference>
<dbReference type="SUPFAM" id="SSF57903">
    <property type="entry name" value="FYVE/PHD zinc finger"/>
    <property type="match status" value="1"/>
</dbReference>
<dbReference type="Proteomes" id="UP001159428">
    <property type="component" value="Unassembled WGS sequence"/>
</dbReference>
<dbReference type="GO" id="GO:0160232">
    <property type="term" value="C:INTAC complex"/>
    <property type="evidence" value="ECO:0007669"/>
    <property type="project" value="UniProtKB-ARBA"/>
</dbReference>
<dbReference type="FunFam" id="3.30.40.10:FF:000101">
    <property type="entry name" value="Integrator complex subunit 12"/>
    <property type="match status" value="1"/>
</dbReference>
<evidence type="ECO:0000313" key="11">
    <source>
        <dbReference type="EMBL" id="CAH3117803.1"/>
    </source>
</evidence>
<dbReference type="GO" id="GO:0008270">
    <property type="term" value="F:zinc ion binding"/>
    <property type="evidence" value="ECO:0007669"/>
    <property type="project" value="UniProtKB-KW"/>
</dbReference>
<dbReference type="GO" id="GO:0160240">
    <property type="term" value="P:RNA polymerase II transcription initiation surveillance"/>
    <property type="evidence" value="ECO:0007669"/>
    <property type="project" value="UniProtKB-ARBA"/>
</dbReference>
<evidence type="ECO:0000256" key="9">
    <source>
        <dbReference type="SAM" id="MobiDB-lite"/>
    </source>
</evidence>
<evidence type="ECO:0000256" key="2">
    <source>
        <dbReference type="ARBA" id="ARBA00006009"/>
    </source>
</evidence>
<dbReference type="InterPro" id="IPR051776">
    <property type="entry name" value="Integrator_subunit_12"/>
</dbReference>
<feature type="region of interest" description="Disordered" evidence="9">
    <location>
        <begin position="253"/>
        <end position="298"/>
    </location>
</feature>
<organism evidence="11 12">
    <name type="scientific">Pocillopora meandrina</name>
    <dbReference type="NCBI Taxonomy" id="46732"/>
    <lineage>
        <taxon>Eukaryota</taxon>
        <taxon>Metazoa</taxon>
        <taxon>Cnidaria</taxon>
        <taxon>Anthozoa</taxon>
        <taxon>Hexacorallia</taxon>
        <taxon>Scleractinia</taxon>
        <taxon>Astrocoeniina</taxon>
        <taxon>Pocilloporidae</taxon>
        <taxon>Pocillopora</taxon>
    </lineage>
</organism>
<evidence type="ECO:0000256" key="8">
    <source>
        <dbReference type="PROSITE-ProRule" id="PRU00146"/>
    </source>
</evidence>
<dbReference type="InterPro" id="IPR019786">
    <property type="entry name" value="Zinc_finger_PHD-type_CS"/>
</dbReference>
<dbReference type="PANTHER" id="PTHR13415">
    <property type="entry name" value="NUCLEAR FACTOR-RELATED"/>
    <property type="match status" value="1"/>
</dbReference>
<dbReference type="EMBL" id="CALNXJ010000016">
    <property type="protein sequence ID" value="CAH3117803.1"/>
    <property type="molecule type" value="Genomic_DNA"/>
</dbReference>
<dbReference type="CDD" id="cd15501">
    <property type="entry name" value="PHD_Int12"/>
    <property type="match status" value="1"/>
</dbReference>
<evidence type="ECO:0000313" key="12">
    <source>
        <dbReference type="Proteomes" id="UP001159428"/>
    </source>
</evidence>
<keyword evidence="5 8" id="KW-0863">Zinc-finger</keyword>
<keyword evidence="7" id="KW-0539">Nucleus</keyword>
<keyword evidence="4" id="KW-0479">Metal-binding</keyword>
<dbReference type="InterPro" id="IPR039054">
    <property type="entry name" value="Int12_PHD"/>
</dbReference>
<evidence type="ECO:0000256" key="6">
    <source>
        <dbReference type="ARBA" id="ARBA00022833"/>
    </source>
</evidence>
<dbReference type="Gene3D" id="3.30.40.10">
    <property type="entry name" value="Zinc/RING finger domain, C3HC4 (zinc finger)"/>
    <property type="match status" value="1"/>
</dbReference>
<evidence type="ECO:0000259" key="10">
    <source>
        <dbReference type="PROSITE" id="PS50016"/>
    </source>
</evidence>
<reference evidence="11 12" key="1">
    <citation type="submission" date="2022-05" db="EMBL/GenBank/DDBJ databases">
        <authorList>
            <consortium name="Genoscope - CEA"/>
            <person name="William W."/>
        </authorList>
    </citation>
    <scope>NUCLEOTIDE SEQUENCE [LARGE SCALE GENOMIC DNA]</scope>
</reference>
<dbReference type="PROSITE" id="PS01359">
    <property type="entry name" value="ZF_PHD_1"/>
    <property type="match status" value="1"/>
</dbReference>
<protein>
    <recommendedName>
        <fullName evidence="3">Integrator complex subunit 12</fullName>
    </recommendedName>
</protein>
<feature type="region of interest" description="Disordered" evidence="9">
    <location>
        <begin position="312"/>
        <end position="340"/>
    </location>
</feature>
<evidence type="ECO:0000256" key="1">
    <source>
        <dbReference type="ARBA" id="ARBA00004123"/>
    </source>
</evidence>